<protein>
    <submittedName>
        <fullName evidence="2">VCBS repeat-containing protein</fullName>
    </submittedName>
</protein>
<accession>A0A6N9VGG2</accession>
<dbReference type="Pfam" id="PF13517">
    <property type="entry name" value="FG-GAP_3"/>
    <property type="match status" value="1"/>
</dbReference>
<dbReference type="Proteomes" id="UP000471648">
    <property type="component" value="Unassembled WGS sequence"/>
</dbReference>
<keyword evidence="1" id="KW-0732">Signal</keyword>
<evidence type="ECO:0000256" key="1">
    <source>
        <dbReference type="ARBA" id="ARBA00022729"/>
    </source>
</evidence>
<dbReference type="EMBL" id="JAAGME010000997">
    <property type="protein sequence ID" value="NEB70119.1"/>
    <property type="molecule type" value="Genomic_DNA"/>
</dbReference>
<proteinExistence type="predicted"/>
<dbReference type="RefSeq" id="WP_164358079.1">
    <property type="nucleotide sequence ID" value="NZ_JAAGME010000997.1"/>
</dbReference>
<evidence type="ECO:0000313" key="3">
    <source>
        <dbReference type="Proteomes" id="UP000471648"/>
    </source>
</evidence>
<reference evidence="2 3" key="1">
    <citation type="submission" date="2020-01" db="EMBL/GenBank/DDBJ databases">
        <title>Insect and environment-associated Actinomycetes.</title>
        <authorList>
            <person name="Currrie C."/>
            <person name="Chevrette M."/>
            <person name="Carlson C."/>
            <person name="Stubbendieck R."/>
            <person name="Wendt-Pienkowski E."/>
        </authorList>
    </citation>
    <scope>NUCLEOTIDE SEQUENCE [LARGE SCALE GENOMIC DNA]</scope>
    <source>
        <strain evidence="2 3">SID14438</strain>
    </source>
</reference>
<comment type="caution">
    <text evidence="2">The sequence shown here is derived from an EMBL/GenBank/DDBJ whole genome shotgun (WGS) entry which is preliminary data.</text>
</comment>
<dbReference type="InterPro" id="IPR013517">
    <property type="entry name" value="FG-GAP"/>
</dbReference>
<evidence type="ECO:0000313" key="2">
    <source>
        <dbReference type="EMBL" id="NEB70119.1"/>
    </source>
</evidence>
<organism evidence="2 3">
    <name type="scientific">Streptomyces microflavus</name>
    <name type="common">Streptomyces lipmanii</name>
    <dbReference type="NCBI Taxonomy" id="1919"/>
    <lineage>
        <taxon>Bacteria</taxon>
        <taxon>Bacillati</taxon>
        <taxon>Actinomycetota</taxon>
        <taxon>Actinomycetes</taxon>
        <taxon>Kitasatosporales</taxon>
        <taxon>Streptomycetaceae</taxon>
        <taxon>Streptomyces</taxon>
    </lineage>
</organism>
<name>A0A6N9VGG2_STRMI</name>
<sequence>MHMRRIKIIGIALVPTLTLTLGVVGAGATTALVLGSPTAFAAERAWGTPAPLTDERGANTSAGVKITTDGTAVTVWTSGTGDGPQELWGATRSAGATAWSAPVRIVSDQRMLSDVHLVTGRDGSATVSWDRFTTEHFDSHSTSTLLPGAGAWTAPAPIPSALFASDLMLVSGPGGRLTAVWNGDPTPGEDESDRGVYVSDLTDRGAAWSDAVQIGVGYAYELHAAAAGDGTVTVAWQTGLSGPETLRVSTRAAGSADWSAPEAIATGGANPSELDVQATADGATLVSWWGLSYRRGFVHRPAGSATWGRTEYVPSDETFNSTVVPRLESDGRVTAFWEFESGNLKTATRAVDGTWSQARTLVEKSRAFAFWNPDTAQDGSLAIMWTTLDGDLWSLVRSNGVWHKPVHVGQVEFHTEGSVAAGTDGRAVAVWDKELGMTSDYYRINQVWTTATGAARPATPAKRRDYVGDDGFPDLYARGTNGSLVVYQGNAAGKVSVTADGGTWPQTSTLIPFGDLDGDGANDTLTTNAAGDLYRHSPQRGTVVTPQAPAAKIGSGWTPFDGLTYSGDFTADGRPDLVARETATGDLYLYAGTAAGGFSRTGKIGTSWKGLTIVGAGDLNGDKHADLVARTANGDLYRYNGTGKGTISSGTKIGSGWGGMADFVGIGDLTGDGKDDLLGRTTTGDLYRYAGNGAGGIGSGVKIGTGWKSFAEIR</sequence>
<dbReference type="InterPro" id="IPR028994">
    <property type="entry name" value="Integrin_alpha_N"/>
</dbReference>
<dbReference type="AlphaFoldDB" id="A0A6N9VGG2"/>
<dbReference type="Gene3D" id="2.115.10.10">
    <property type="entry name" value="Tachylectin 2"/>
    <property type="match status" value="1"/>
</dbReference>
<dbReference type="PANTHER" id="PTHR44103:SF1">
    <property type="entry name" value="PROPROTEIN CONVERTASE P"/>
    <property type="match status" value="1"/>
</dbReference>
<dbReference type="PANTHER" id="PTHR44103">
    <property type="entry name" value="PROPROTEIN CONVERTASE P"/>
    <property type="match status" value="1"/>
</dbReference>
<dbReference type="SUPFAM" id="SSF69318">
    <property type="entry name" value="Integrin alpha N-terminal domain"/>
    <property type="match status" value="1"/>
</dbReference>
<gene>
    <name evidence="2" type="ORF">G3I39_24150</name>
</gene>